<evidence type="ECO:0008006" key="4">
    <source>
        <dbReference type="Google" id="ProtNLM"/>
    </source>
</evidence>
<dbReference type="Gene3D" id="3.30.420.40">
    <property type="match status" value="2"/>
</dbReference>
<evidence type="ECO:0000256" key="1">
    <source>
        <dbReference type="SAM" id="MobiDB-lite"/>
    </source>
</evidence>
<dbReference type="PANTHER" id="PTHR30605:SF0">
    <property type="entry name" value="ANHYDRO-N-ACETYLMURAMIC ACID KINASE"/>
    <property type="match status" value="1"/>
</dbReference>
<comment type="caution">
    <text evidence="2">The sequence shown here is derived from an EMBL/GenBank/DDBJ whole genome shotgun (WGS) entry which is preliminary data.</text>
</comment>
<dbReference type="GO" id="GO:0016773">
    <property type="term" value="F:phosphotransferase activity, alcohol group as acceptor"/>
    <property type="evidence" value="ECO:0007669"/>
    <property type="project" value="InterPro"/>
</dbReference>
<feature type="region of interest" description="Disordered" evidence="1">
    <location>
        <begin position="340"/>
        <end position="362"/>
    </location>
</feature>
<name>A0A098S8A4_9BACT</name>
<accession>A0A098S8A4</accession>
<dbReference type="OrthoDB" id="9763949at2"/>
<protein>
    <recommendedName>
        <fullName evidence="4">Anhydro-N-acetylmuramic acid kinase</fullName>
    </recommendedName>
</protein>
<organism evidence="2 3">
    <name type="scientific">Phaeodactylibacter xiamenensis</name>
    <dbReference type="NCBI Taxonomy" id="1524460"/>
    <lineage>
        <taxon>Bacteria</taxon>
        <taxon>Pseudomonadati</taxon>
        <taxon>Bacteroidota</taxon>
        <taxon>Saprospiria</taxon>
        <taxon>Saprospirales</taxon>
        <taxon>Haliscomenobacteraceae</taxon>
        <taxon>Phaeodactylibacter</taxon>
    </lineage>
</organism>
<dbReference type="SUPFAM" id="SSF53067">
    <property type="entry name" value="Actin-like ATPase domain"/>
    <property type="match status" value="1"/>
</dbReference>
<sequence length="362" mass="38582">MSGSSLDGLDLALCTFEFNGQALQHWEALACEARPFPEDWVRRLRALPAGTARELAVAHAQFGQLLGEQAKAFLEAQAVEADAIASHGHTIFHFPESGVSTQIGDGAAIAAITGRPAIDNFRMQDVALGGQGAPIAPVADQYLFPEQTFMLNLGGIANISARTEQGYVAFDCSGANQVLNALAEEAGQPYDKGGSIARTGALLPDLLDQAMALPYHQADFPKSLGNDWVQEQLLPLYTDYPASVADRLHTACWQIAQSVDDSISAIAKKAKLQPEPHTILLTGGGAFNTFLVECIREKCEKNRSLAVEVPSPLIIEYKEAILMALMGALRLESLPNTLPTATGSTAPSCGGGLHTPPKTHNR</sequence>
<dbReference type="AlphaFoldDB" id="A0A098S8A4"/>
<dbReference type="GO" id="GO:0006040">
    <property type="term" value="P:amino sugar metabolic process"/>
    <property type="evidence" value="ECO:0007669"/>
    <property type="project" value="InterPro"/>
</dbReference>
<reference evidence="2 3" key="1">
    <citation type="journal article" date="2014" name="Int. J. Syst. Evol. Microbiol.">
        <title>Phaeodactylibacter xiamenensis gen. nov., sp. nov., a member of the family Saprospiraceae isolated from the marine alga Phaeodactylum tricornutum.</title>
        <authorList>
            <person name="Chen Z.Jr."/>
            <person name="Lei X."/>
            <person name="Lai Q."/>
            <person name="Li Y."/>
            <person name="Zhang B."/>
            <person name="Zhang J."/>
            <person name="Zhang H."/>
            <person name="Yang L."/>
            <person name="Zheng W."/>
            <person name="Tian Y."/>
            <person name="Yu Z."/>
            <person name="Xu H.Jr."/>
            <person name="Zheng T."/>
        </authorList>
    </citation>
    <scope>NUCLEOTIDE SEQUENCE [LARGE SCALE GENOMIC DNA]</scope>
    <source>
        <strain evidence="2 3">KD52</strain>
    </source>
</reference>
<dbReference type="InterPro" id="IPR043129">
    <property type="entry name" value="ATPase_NBD"/>
</dbReference>
<dbReference type="Pfam" id="PF03702">
    <property type="entry name" value="AnmK"/>
    <property type="match status" value="1"/>
</dbReference>
<proteinExistence type="predicted"/>
<dbReference type="InterPro" id="IPR005338">
    <property type="entry name" value="Anhydro_N_Ac-Mur_kinase"/>
</dbReference>
<dbReference type="Proteomes" id="UP000029736">
    <property type="component" value="Unassembled WGS sequence"/>
</dbReference>
<gene>
    <name evidence="2" type="ORF">IX84_12290</name>
</gene>
<dbReference type="PANTHER" id="PTHR30605">
    <property type="entry name" value="ANHYDRO-N-ACETYLMURAMIC ACID KINASE"/>
    <property type="match status" value="1"/>
</dbReference>
<keyword evidence="3" id="KW-1185">Reference proteome</keyword>
<dbReference type="STRING" id="1524460.IX84_12290"/>
<evidence type="ECO:0000313" key="2">
    <source>
        <dbReference type="EMBL" id="KGE87903.1"/>
    </source>
</evidence>
<dbReference type="GO" id="GO:0005524">
    <property type="term" value="F:ATP binding"/>
    <property type="evidence" value="ECO:0007669"/>
    <property type="project" value="InterPro"/>
</dbReference>
<dbReference type="EMBL" id="JPOS01000029">
    <property type="protein sequence ID" value="KGE87903.1"/>
    <property type="molecule type" value="Genomic_DNA"/>
</dbReference>
<evidence type="ECO:0000313" key="3">
    <source>
        <dbReference type="Proteomes" id="UP000029736"/>
    </source>
</evidence>
<dbReference type="RefSeq" id="WP_044220508.1">
    <property type="nucleotide sequence ID" value="NZ_JBKAGJ010000012.1"/>
</dbReference>
<dbReference type="GO" id="GO:0009254">
    <property type="term" value="P:peptidoglycan turnover"/>
    <property type="evidence" value="ECO:0007669"/>
    <property type="project" value="InterPro"/>
</dbReference>